<feature type="compositionally biased region" description="Polar residues" evidence="1">
    <location>
        <begin position="48"/>
        <end position="57"/>
    </location>
</feature>
<evidence type="ECO:0000313" key="2">
    <source>
        <dbReference type="EMBL" id="KWS04423.1"/>
    </source>
</evidence>
<evidence type="ECO:0000256" key="1">
    <source>
        <dbReference type="SAM" id="MobiDB-lite"/>
    </source>
</evidence>
<name>A0A108U8C3_9GAMM</name>
<proteinExistence type="predicted"/>
<comment type="caution">
    <text evidence="2">The sequence shown here is derived from an EMBL/GenBank/DDBJ whole genome shotgun (WGS) entry which is preliminary data.</text>
</comment>
<sequence length="116" mass="12442">MAAIARPCQLGTRMRPIDRLGRRGQVHGFDVLKQIESEPCDLPASSKKPGNSPTTAPNAARKRLKPGDSRRDFAARFGQVGPASPRAERDSGKAGTARPARSRPGHVHRRSAIIAG</sequence>
<accession>A0A108U8C3</accession>
<dbReference type="Proteomes" id="UP000023435">
    <property type="component" value="Unassembled WGS sequence"/>
</dbReference>
<organism evidence="2 3">
    <name type="scientific">Lysobacter capsici AZ78</name>
    <dbReference type="NCBI Taxonomy" id="1444315"/>
    <lineage>
        <taxon>Bacteria</taxon>
        <taxon>Pseudomonadati</taxon>
        <taxon>Pseudomonadota</taxon>
        <taxon>Gammaproteobacteria</taxon>
        <taxon>Lysobacterales</taxon>
        <taxon>Lysobacteraceae</taxon>
        <taxon>Lysobacter</taxon>
    </lineage>
</organism>
<keyword evidence="3" id="KW-1185">Reference proteome</keyword>
<protein>
    <submittedName>
        <fullName evidence="2">Uncharacterized protein</fullName>
    </submittedName>
</protein>
<reference evidence="2 3" key="1">
    <citation type="journal article" date="2014" name="Genome Announc.">
        <title>Draft Genome Sequence of Lysobacter capsici AZ78, a Bacterium Antagonistic to Plant-Pathogenic Oomycetes.</title>
        <authorList>
            <person name="Puopolo G."/>
            <person name="Sonego P."/>
            <person name="Engelen K."/>
            <person name="Pertot I."/>
        </authorList>
    </citation>
    <scope>NUCLEOTIDE SEQUENCE [LARGE SCALE GENOMIC DNA]</scope>
    <source>
        <strain evidence="2 3">AZ78</strain>
    </source>
</reference>
<evidence type="ECO:0000313" key="3">
    <source>
        <dbReference type="Proteomes" id="UP000023435"/>
    </source>
</evidence>
<feature type="region of interest" description="Disordered" evidence="1">
    <location>
        <begin position="1"/>
        <end position="21"/>
    </location>
</feature>
<gene>
    <name evidence="2" type="ORF">AZ78_1972</name>
</gene>
<dbReference type="EMBL" id="JAJA02000001">
    <property type="protein sequence ID" value="KWS04423.1"/>
    <property type="molecule type" value="Genomic_DNA"/>
</dbReference>
<feature type="compositionally biased region" description="Basic and acidic residues" evidence="1">
    <location>
        <begin position="65"/>
        <end position="74"/>
    </location>
</feature>
<dbReference type="AlphaFoldDB" id="A0A108U8C3"/>
<feature type="compositionally biased region" description="Basic residues" evidence="1">
    <location>
        <begin position="100"/>
        <end position="116"/>
    </location>
</feature>
<feature type="region of interest" description="Disordered" evidence="1">
    <location>
        <begin position="37"/>
        <end position="116"/>
    </location>
</feature>